<keyword evidence="2" id="KW-0479">Metal-binding</keyword>
<feature type="domain" description="C2H2-type" evidence="8">
    <location>
        <begin position="722"/>
        <end position="749"/>
    </location>
</feature>
<dbReference type="EnsemblMetazoa" id="AATE015588-RA">
    <property type="protein sequence ID" value="AATE015588-PA.1"/>
    <property type="gene ID" value="AATE015588"/>
</dbReference>
<protein>
    <recommendedName>
        <fullName evidence="8">C2H2-type domain-containing protein</fullName>
    </recommendedName>
</protein>
<dbReference type="AlphaFoldDB" id="A0A182JCN0"/>
<feature type="domain" description="C2H2-type" evidence="8">
    <location>
        <begin position="569"/>
        <end position="597"/>
    </location>
</feature>
<feature type="region of interest" description="Disordered" evidence="7">
    <location>
        <begin position="266"/>
        <end position="286"/>
    </location>
</feature>
<dbReference type="VEuPathDB" id="VectorBase:AATE015588"/>
<dbReference type="Pfam" id="PF00096">
    <property type="entry name" value="zf-C2H2"/>
    <property type="match status" value="6"/>
</dbReference>
<evidence type="ECO:0000256" key="7">
    <source>
        <dbReference type="SAM" id="MobiDB-lite"/>
    </source>
</evidence>
<feature type="compositionally biased region" description="Polar residues" evidence="7">
    <location>
        <begin position="276"/>
        <end position="285"/>
    </location>
</feature>
<feature type="domain" description="C2H2-type" evidence="8">
    <location>
        <begin position="322"/>
        <end position="349"/>
    </location>
</feature>
<dbReference type="InterPro" id="IPR036236">
    <property type="entry name" value="Znf_C2H2_sf"/>
</dbReference>
<evidence type="ECO:0000313" key="9">
    <source>
        <dbReference type="EnsemblMetazoa" id="AATE015588-PA.1"/>
    </source>
</evidence>
<keyword evidence="5" id="KW-0862">Zinc</keyword>
<evidence type="ECO:0000256" key="5">
    <source>
        <dbReference type="ARBA" id="ARBA00022833"/>
    </source>
</evidence>
<dbReference type="SUPFAM" id="SSF57667">
    <property type="entry name" value="beta-beta-alpha zinc fingers"/>
    <property type="match status" value="6"/>
</dbReference>
<dbReference type="InterPro" id="IPR039970">
    <property type="entry name" value="TF_Grauzone"/>
</dbReference>
<feature type="domain" description="C2H2-type" evidence="8">
    <location>
        <begin position="458"/>
        <end position="481"/>
    </location>
</feature>
<feature type="domain" description="C2H2-type" evidence="8">
    <location>
        <begin position="13"/>
        <end position="35"/>
    </location>
</feature>
<dbReference type="InterPro" id="IPR013087">
    <property type="entry name" value="Znf_C2H2_type"/>
</dbReference>
<dbReference type="FunFam" id="3.30.160.60:FF:000145">
    <property type="entry name" value="Zinc finger protein 574"/>
    <property type="match status" value="1"/>
</dbReference>
<reference evidence="9" key="1">
    <citation type="submission" date="2022-08" db="UniProtKB">
        <authorList>
            <consortium name="EnsemblMetazoa"/>
        </authorList>
    </citation>
    <scope>IDENTIFICATION</scope>
    <source>
        <strain evidence="9">EBRO</strain>
    </source>
</reference>
<dbReference type="STRING" id="41427.A0A182JCN0"/>
<name>A0A182JCN0_ANOAO</name>
<feature type="domain" description="C2H2-type" evidence="8">
    <location>
        <begin position="693"/>
        <end position="721"/>
    </location>
</feature>
<dbReference type="GO" id="GO:0005634">
    <property type="term" value="C:nucleus"/>
    <property type="evidence" value="ECO:0007669"/>
    <property type="project" value="UniProtKB-SubCell"/>
</dbReference>
<keyword evidence="4" id="KW-0863">Zinc-finger</keyword>
<proteinExistence type="predicted"/>
<evidence type="ECO:0000256" key="4">
    <source>
        <dbReference type="ARBA" id="ARBA00022771"/>
    </source>
</evidence>
<feature type="domain" description="C2H2-type" evidence="8">
    <location>
        <begin position="128"/>
        <end position="156"/>
    </location>
</feature>
<dbReference type="PROSITE" id="PS00028">
    <property type="entry name" value="ZINC_FINGER_C2H2_1"/>
    <property type="match status" value="11"/>
</dbReference>
<dbReference type="SMART" id="SM00355">
    <property type="entry name" value="ZnF_C2H2"/>
    <property type="match status" value="18"/>
</dbReference>
<keyword evidence="6" id="KW-0539">Nucleus</keyword>
<evidence type="ECO:0000256" key="6">
    <source>
        <dbReference type="ARBA" id="ARBA00023242"/>
    </source>
</evidence>
<feature type="domain" description="C2H2-type" evidence="8">
    <location>
        <begin position="67"/>
        <end position="94"/>
    </location>
</feature>
<evidence type="ECO:0000256" key="3">
    <source>
        <dbReference type="ARBA" id="ARBA00022737"/>
    </source>
</evidence>
<dbReference type="Gene3D" id="3.30.160.60">
    <property type="entry name" value="Classic Zinc Finger"/>
    <property type="match status" value="8"/>
</dbReference>
<dbReference type="Pfam" id="PF13894">
    <property type="entry name" value="zf-C2H2_4"/>
    <property type="match status" value="1"/>
</dbReference>
<keyword evidence="3" id="KW-0677">Repeat</keyword>
<dbReference type="PANTHER" id="PTHR23225:SF2">
    <property type="entry name" value="AT09679P-RELATED"/>
    <property type="match status" value="1"/>
</dbReference>
<feature type="domain" description="C2H2-type" evidence="8">
    <location>
        <begin position="658"/>
        <end position="685"/>
    </location>
</feature>
<accession>A0A182JCN0</accession>
<dbReference type="GO" id="GO:0008270">
    <property type="term" value="F:zinc ion binding"/>
    <property type="evidence" value="ECO:0007669"/>
    <property type="project" value="UniProtKB-KW"/>
</dbReference>
<feature type="domain" description="C2H2-type" evidence="8">
    <location>
        <begin position="156"/>
        <end position="183"/>
    </location>
</feature>
<sequence length="750" mass="86435">MAKSHGGEEARPFKCDKCGIGYPKQYLLRAHETMHVQAECKICNKILSSHHSLKVHITQMHSDDSNHICATCGKIFRTKVAMERHIKEHMGLELTEKLECPYCHKWFNGKYNLKKHVRYLHNEEGQVFRCDICQHVSPNSRALSYHKQRVHVEEKHECEYCGKRFKRKLYLREHIASHTGNPLYTCEICEFFHYSKRVQRNQELLEGECLDTLEDKSSDNVHFENVIIDGTGCEIVDNGTNSETDGQTEDPQDTIDDLQMYEAEGEECLSDEGDGDSSSIKSNPDLTADSLHVTEEGEPPSLTNDDAVEAVWEEKKVLDRFLRCNLCDRLFSNSLHFKTHQREHRKKDCPICEKRVYANYLQRHIADVHKAKARNKRRPRSAAGVHLPVSQYERDRMIDVFIGMRCELCQFGICQTFADLQQHYRTKHGVQGYVRCCGEKFATQVAAAEHVLVHQGTIRCETCDKSFTTRSSLKHMADVHAVFPKVEECSSREQTLTHHHVNDQMILDYLGMRCELCPPETEQHFDQFKHLRTHYRTVHSIRGYVRCCGRQFFIRSLAAEHIAAHQGALRCHLCDKTFTARSSVVNHIATMHPSYDSGNGSYDCDECDSTFLNKLQLRLHKKRHKLTSIECSLCGKTVRSDYIQQHIATQHGEERRKLMCHICGKEFASEAALNVHIKQHVNPDVTKSVIDRIQCSICNKMIRGKYSLKKHMKDMHSDASNQACTVCGKFIRSNTAMKQHLKMHQGQGHI</sequence>
<evidence type="ECO:0000256" key="2">
    <source>
        <dbReference type="ARBA" id="ARBA00022723"/>
    </source>
</evidence>
<dbReference type="PROSITE" id="PS50157">
    <property type="entry name" value="ZINC_FINGER_C2H2_2"/>
    <property type="match status" value="13"/>
</dbReference>
<feature type="compositionally biased region" description="Acidic residues" evidence="7">
    <location>
        <begin position="266"/>
        <end position="275"/>
    </location>
</feature>
<comment type="subcellular location">
    <subcellularLocation>
        <location evidence="1">Nucleus</location>
    </subcellularLocation>
</comment>
<evidence type="ECO:0000256" key="1">
    <source>
        <dbReference type="ARBA" id="ARBA00004123"/>
    </source>
</evidence>
<organism evidence="9">
    <name type="scientific">Anopheles atroparvus</name>
    <name type="common">European mosquito</name>
    <dbReference type="NCBI Taxonomy" id="41427"/>
    <lineage>
        <taxon>Eukaryota</taxon>
        <taxon>Metazoa</taxon>
        <taxon>Ecdysozoa</taxon>
        <taxon>Arthropoda</taxon>
        <taxon>Hexapoda</taxon>
        <taxon>Insecta</taxon>
        <taxon>Pterygota</taxon>
        <taxon>Neoptera</taxon>
        <taxon>Endopterygota</taxon>
        <taxon>Diptera</taxon>
        <taxon>Nematocera</taxon>
        <taxon>Culicoidea</taxon>
        <taxon>Culicidae</taxon>
        <taxon>Anophelinae</taxon>
        <taxon>Anopheles</taxon>
    </lineage>
</organism>
<feature type="domain" description="C2H2-type" evidence="8">
    <location>
        <begin position="98"/>
        <end position="126"/>
    </location>
</feature>
<dbReference type="PANTHER" id="PTHR23225">
    <property type="entry name" value="ZINC FINGER PROTEIN"/>
    <property type="match status" value="1"/>
</dbReference>
<dbReference type="GO" id="GO:0003700">
    <property type="term" value="F:DNA-binding transcription factor activity"/>
    <property type="evidence" value="ECO:0007669"/>
    <property type="project" value="InterPro"/>
</dbReference>
<feature type="domain" description="C2H2-type" evidence="8">
    <location>
        <begin position="602"/>
        <end position="624"/>
    </location>
</feature>
<feature type="domain" description="C2H2-type" evidence="8">
    <location>
        <begin position="38"/>
        <end position="66"/>
    </location>
</feature>
<evidence type="ECO:0000259" key="8">
    <source>
        <dbReference type="PROSITE" id="PS50157"/>
    </source>
</evidence>